<evidence type="ECO:0000256" key="1">
    <source>
        <dbReference type="ARBA" id="ARBA00004141"/>
    </source>
</evidence>
<dbReference type="Pfam" id="PF01925">
    <property type="entry name" value="TauE"/>
    <property type="match status" value="1"/>
</dbReference>
<keyword evidence="5 6" id="KW-0472">Membrane</keyword>
<feature type="transmembrane region" description="Helical" evidence="6">
    <location>
        <begin position="37"/>
        <end position="62"/>
    </location>
</feature>
<feature type="transmembrane region" description="Helical" evidence="6">
    <location>
        <begin position="219"/>
        <end position="236"/>
    </location>
</feature>
<feature type="transmembrane region" description="Helical" evidence="6">
    <location>
        <begin position="242"/>
        <end position="260"/>
    </location>
</feature>
<evidence type="ECO:0000256" key="2">
    <source>
        <dbReference type="ARBA" id="ARBA00009142"/>
    </source>
</evidence>
<feature type="transmembrane region" description="Helical" evidence="6">
    <location>
        <begin position="272"/>
        <end position="292"/>
    </location>
</feature>
<comment type="subcellular location">
    <subcellularLocation>
        <location evidence="6">Cell membrane</location>
        <topology evidence="6">Multi-pass membrane protein</topology>
    </subcellularLocation>
    <subcellularLocation>
        <location evidence="1">Membrane</location>
        <topology evidence="1">Multi-pass membrane protein</topology>
    </subcellularLocation>
</comment>
<evidence type="ECO:0000256" key="3">
    <source>
        <dbReference type="ARBA" id="ARBA00022692"/>
    </source>
</evidence>
<dbReference type="AlphaFoldDB" id="A0A1P8UKA0"/>
<evidence type="ECO:0000256" key="5">
    <source>
        <dbReference type="ARBA" id="ARBA00023136"/>
    </source>
</evidence>
<keyword evidence="8" id="KW-1185">Reference proteome</keyword>
<dbReference type="InterPro" id="IPR002781">
    <property type="entry name" value="TM_pro_TauE-like"/>
</dbReference>
<evidence type="ECO:0000256" key="4">
    <source>
        <dbReference type="ARBA" id="ARBA00022989"/>
    </source>
</evidence>
<dbReference type="STRING" id="1765967.BW247_15150"/>
<dbReference type="Proteomes" id="UP000243807">
    <property type="component" value="Chromosome"/>
</dbReference>
<dbReference type="OrthoDB" id="457670at2"/>
<dbReference type="InterPro" id="IPR051598">
    <property type="entry name" value="TSUP/Inactive_protease-like"/>
</dbReference>
<dbReference type="KEGG" id="afy:BW247_15150"/>
<sequence>MEIFLPIAHMDVNLLLIILFGGVVGFLSGLVGVGGGFLITPLLIFVGVPPLVAVATGAAQIVGTSASGSYAHWRLGNVDMRMAFVLLVGSWTGGAVGVHIAKILQAGGHFGTIVTFLYVGLLGIVGASMLIESLNALRGSKKEKPTTAAAGSQGWMTRLPMQMEFPVSGLRLSLLVPVIIGFGVGILTSLMGVGGGFIMVPVMIYLLRMPTKVVVGTSLFQLLFTTAEVSILQAGVNHAVDPFLALVLVLGSALGTQWGAKLGARLPGEQLRLILALVVVAVAIKMLFGILIKPEDLYSLVLAR</sequence>
<protein>
    <recommendedName>
        <fullName evidence="6">Probable membrane transporter protein</fullName>
    </recommendedName>
</protein>
<dbReference type="PANTHER" id="PTHR43701">
    <property type="entry name" value="MEMBRANE TRANSPORTER PROTEIN MJ0441-RELATED"/>
    <property type="match status" value="1"/>
</dbReference>
<evidence type="ECO:0000256" key="6">
    <source>
        <dbReference type="RuleBase" id="RU363041"/>
    </source>
</evidence>
<feature type="transmembrane region" description="Helical" evidence="6">
    <location>
        <begin position="110"/>
        <end position="131"/>
    </location>
</feature>
<keyword evidence="3 6" id="KW-0812">Transmembrane</keyword>
<dbReference type="GO" id="GO:0005886">
    <property type="term" value="C:plasma membrane"/>
    <property type="evidence" value="ECO:0007669"/>
    <property type="project" value="UniProtKB-SubCell"/>
</dbReference>
<dbReference type="EMBL" id="CP019434">
    <property type="protein sequence ID" value="APZ44261.1"/>
    <property type="molecule type" value="Genomic_DNA"/>
</dbReference>
<comment type="similarity">
    <text evidence="2 6">Belongs to the 4-toluene sulfonate uptake permease (TSUP) (TC 2.A.102) family.</text>
</comment>
<keyword evidence="4 6" id="KW-1133">Transmembrane helix</keyword>
<organism evidence="7 8">
    <name type="scientific">Acidihalobacter ferrooxydans</name>
    <dbReference type="NCBI Taxonomy" id="1765967"/>
    <lineage>
        <taxon>Bacteria</taxon>
        <taxon>Pseudomonadati</taxon>
        <taxon>Pseudomonadota</taxon>
        <taxon>Gammaproteobacteria</taxon>
        <taxon>Chromatiales</taxon>
        <taxon>Ectothiorhodospiraceae</taxon>
        <taxon>Acidihalobacter</taxon>
    </lineage>
</organism>
<feature type="transmembrane region" description="Helical" evidence="6">
    <location>
        <begin position="12"/>
        <end position="31"/>
    </location>
</feature>
<dbReference type="PANTHER" id="PTHR43701:SF12">
    <property type="entry name" value="MEMBRANE TRANSPORTER PROTEIN YTNM-RELATED"/>
    <property type="match status" value="1"/>
</dbReference>
<keyword evidence="6" id="KW-1003">Cell membrane</keyword>
<evidence type="ECO:0000313" key="8">
    <source>
        <dbReference type="Proteomes" id="UP000243807"/>
    </source>
</evidence>
<proteinExistence type="inferred from homology"/>
<gene>
    <name evidence="7" type="ORF">BW247_15150</name>
</gene>
<feature type="transmembrane region" description="Helical" evidence="6">
    <location>
        <begin position="83"/>
        <end position="104"/>
    </location>
</feature>
<accession>A0A1P8UKA0</accession>
<dbReference type="RefSeq" id="WP_076837890.1">
    <property type="nucleotide sequence ID" value="NZ_CP019434.1"/>
</dbReference>
<evidence type="ECO:0000313" key="7">
    <source>
        <dbReference type="EMBL" id="APZ44261.1"/>
    </source>
</evidence>
<reference evidence="7 8" key="1">
    <citation type="submission" date="2017-01" db="EMBL/GenBank/DDBJ databases">
        <title>Draft sequence of Acidihalobacter ferrooxidans strain DSM 14175 (strain V8).</title>
        <authorList>
            <person name="Khaleque H.N."/>
            <person name="Ramsay J.P."/>
            <person name="Murphy R.J.T."/>
            <person name="Kaksonen A.H."/>
            <person name="Boxall N.J."/>
            <person name="Watkin E.L.J."/>
        </authorList>
    </citation>
    <scope>NUCLEOTIDE SEQUENCE [LARGE SCALE GENOMIC DNA]</scope>
    <source>
        <strain evidence="7 8">V8</strain>
    </source>
</reference>
<name>A0A1P8UKA0_9GAMM</name>